<protein>
    <submittedName>
        <fullName evidence="1">Uncharacterized protein</fullName>
    </submittedName>
</protein>
<reference evidence="1 2" key="1">
    <citation type="submission" date="2021-06" db="EMBL/GenBank/DDBJ databases">
        <title>Caerostris extrusa draft genome.</title>
        <authorList>
            <person name="Kono N."/>
            <person name="Arakawa K."/>
        </authorList>
    </citation>
    <scope>NUCLEOTIDE SEQUENCE [LARGE SCALE GENOMIC DNA]</scope>
</reference>
<evidence type="ECO:0000313" key="2">
    <source>
        <dbReference type="Proteomes" id="UP001054945"/>
    </source>
</evidence>
<dbReference type="AlphaFoldDB" id="A0AAV4QAG3"/>
<sequence length="104" mass="11960">MLLLSHKHFIPHRLSFVPCFPINGLSSGLGFPRVKLFLTFRRFFCEHNSEFDAIFGNVCFSVCSCKSPQVLLIKNARTTNTPAEEPLLPIWLLYSMFPFEISLH</sequence>
<dbReference type="EMBL" id="BPLR01005923">
    <property type="protein sequence ID" value="GIY06100.1"/>
    <property type="molecule type" value="Genomic_DNA"/>
</dbReference>
<dbReference type="Proteomes" id="UP001054945">
    <property type="component" value="Unassembled WGS sequence"/>
</dbReference>
<comment type="caution">
    <text evidence="1">The sequence shown here is derived from an EMBL/GenBank/DDBJ whole genome shotgun (WGS) entry which is preliminary data.</text>
</comment>
<accession>A0AAV4QAG3</accession>
<proteinExistence type="predicted"/>
<gene>
    <name evidence="1" type="ORF">CEXT_156081</name>
</gene>
<name>A0AAV4QAG3_CAEEX</name>
<evidence type="ECO:0000313" key="1">
    <source>
        <dbReference type="EMBL" id="GIY06100.1"/>
    </source>
</evidence>
<keyword evidence="2" id="KW-1185">Reference proteome</keyword>
<organism evidence="1 2">
    <name type="scientific">Caerostris extrusa</name>
    <name type="common">Bark spider</name>
    <name type="synonym">Caerostris bankana</name>
    <dbReference type="NCBI Taxonomy" id="172846"/>
    <lineage>
        <taxon>Eukaryota</taxon>
        <taxon>Metazoa</taxon>
        <taxon>Ecdysozoa</taxon>
        <taxon>Arthropoda</taxon>
        <taxon>Chelicerata</taxon>
        <taxon>Arachnida</taxon>
        <taxon>Araneae</taxon>
        <taxon>Araneomorphae</taxon>
        <taxon>Entelegynae</taxon>
        <taxon>Araneoidea</taxon>
        <taxon>Araneidae</taxon>
        <taxon>Caerostris</taxon>
    </lineage>
</organism>